<evidence type="ECO:0000313" key="5">
    <source>
        <dbReference type="EMBL" id="MDC2830439.1"/>
    </source>
</evidence>
<dbReference type="InterPro" id="IPR050090">
    <property type="entry name" value="Tyrosine_recombinase_XerCD"/>
</dbReference>
<dbReference type="InterPro" id="IPR028259">
    <property type="entry name" value="AP2-like_int_N"/>
</dbReference>
<feature type="domain" description="Tyr recombinase" evidence="4">
    <location>
        <begin position="162"/>
        <end position="359"/>
    </location>
</feature>
<dbReference type="InterPro" id="IPR010998">
    <property type="entry name" value="Integrase_recombinase_N"/>
</dbReference>
<keyword evidence="3" id="KW-0233">DNA recombination</keyword>
<keyword evidence="2" id="KW-0238">DNA-binding</keyword>
<dbReference type="GO" id="GO:0006310">
    <property type="term" value="P:DNA recombination"/>
    <property type="evidence" value="ECO:0007669"/>
    <property type="project" value="UniProtKB-KW"/>
</dbReference>
<dbReference type="Pfam" id="PF00589">
    <property type="entry name" value="Phage_integrase"/>
    <property type="match status" value="1"/>
</dbReference>
<dbReference type="GO" id="GO:0015074">
    <property type="term" value="P:DNA integration"/>
    <property type="evidence" value="ECO:0007669"/>
    <property type="project" value="InterPro"/>
</dbReference>
<name>A0AAJ1HVW0_LIMMU</name>
<dbReference type="InterPro" id="IPR002104">
    <property type="entry name" value="Integrase_catalytic"/>
</dbReference>
<sequence length="380" mass="43320">MASITKRNGKWQVRVAWRDTQGNWKSRNKGGFPTKTAARKWGIEQEQLLASGQINTSNPEWPAYFLEWFNTFKKDKISKSTARLYLKTSERISDYWGHAKISTVNRRQYQDFMNQFGKTHAKETVQKTNSIIRACVKDTILDGVIAKDFTQRVELIWSSDGIKVKYLNVQQIKQLVDSLKDGITPRMVSRYMIITAILTGMRLGEIMALNWNDLNVNFKTIRINKSYDYVNGGEIKAPKTESSNRTIRINQGLVDLLLELKANNQDMIFKTKVGTIPGSPAVNKTLKKHLASCGIERNNFHFHSLRHSHVALLLDKGVDLFAISQRLGHSNMTITAKKYAYLIDEHRARSNDQIAQVLDEISGENNENKAVVAPLLHGQK</sequence>
<dbReference type="CDD" id="cd01189">
    <property type="entry name" value="INT_ICEBs1_C_like"/>
    <property type="match status" value="1"/>
</dbReference>
<organism evidence="5 6">
    <name type="scientific">Limosilactobacillus mucosae</name>
    <name type="common">Lactobacillus mucosae</name>
    <dbReference type="NCBI Taxonomy" id="97478"/>
    <lineage>
        <taxon>Bacteria</taxon>
        <taxon>Bacillati</taxon>
        <taxon>Bacillota</taxon>
        <taxon>Bacilli</taxon>
        <taxon>Lactobacillales</taxon>
        <taxon>Lactobacillaceae</taxon>
        <taxon>Limosilactobacillus</taxon>
    </lineage>
</organism>
<evidence type="ECO:0000256" key="3">
    <source>
        <dbReference type="ARBA" id="ARBA00023172"/>
    </source>
</evidence>
<dbReference type="Gene3D" id="1.10.443.10">
    <property type="entry name" value="Intergrase catalytic core"/>
    <property type="match status" value="1"/>
</dbReference>
<dbReference type="SUPFAM" id="SSF56349">
    <property type="entry name" value="DNA breaking-rejoining enzymes"/>
    <property type="match status" value="1"/>
</dbReference>
<dbReference type="PANTHER" id="PTHR30349:SF64">
    <property type="entry name" value="PROPHAGE INTEGRASE INTD-RELATED"/>
    <property type="match status" value="1"/>
</dbReference>
<evidence type="ECO:0000259" key="4">
    <source>
        <dbReference type="PROSITE" id="PS51898"/>
    </source>
</evidence>
<accession>A0AAJ1HVW0</accession>
<dbReference type="GO" id="GO:0003677">
    <property type="term" value="F:DNA binding"/>
    <property type="evidence" value="ECO:0007669"/>
    <property type="project" value="UniProtKB-KW"/>
</dbReference>
<dbReference type="Gene3D" id="1.10.150.130">
    <property type="match status" value="1"/>
</dbReference>
<dbReference type="RefSeq" id="WP_272209369.1">
    <property type="nucleotide sequence ID" value="NZ_JAQOMV010000005.1"/>
</dbReference>
<evidence type="ECO:0000256" key="2">
    <source>
        <dbReference type="ARBA" id="ARBA00023125"/>
    </source>
</evidence>
<reference evidence="5" key="1">
    <citation type="submission" date="2023-01" db="EMBL/GenBank/DDBJ databases">
        <title>Genome analysis of 13 Lactobacillus isolated from gut of wild boar.</title>
        <authorList>
            <person name="Papp P."/>
            <person name="Libisch B."/>
            <person name="Nagy T."/>
            <person name="Olasz F."/>
        </authorList>
    </citation>
    <scope>NUCLEOTIDE SEQUENCE</scope>
    <source>
        <strain evidence="5">F146</strain>
    </source>
</reference>
<comment type="caution">
    <text evidence="5">The sequence shown here is derived from an EMBL/GenBank/DDBJ whole genome shotgun (WGS) entry which is preliminary data.</text>
</comment>
<dbReference type="PROSITE" id="PS51898">
    <property type="entry name" value="TYR_RECOMBINASE"/>
    <property type="match status" value="1"/>
</dbReference>
<comment type="similarity">
    <text evidence="1">Belongs to the 'phage' integrase family.</text>
</comment>
<evidence type="ECO:0000256" key="1">
    <source>
        <dbReference type="ARBA" id="ARBA00008857"/>
    </source>
</evidence>
<dbReference type="PANTHER" id="PTHR30349">
    <property type="entry name" value="PHAGE INTEGRASE-RELATED"/>
    <property type="match status" value="1"/>
</dbReference>
<dbReference type="Pfam" id="PF14657">
    <property type="entry name" value="Arm-DNA-bind_4"/>
    <property type="match status" value="1"/>
</dbReference>
<dbReference type="InterPro" id="IPR011010">
    <property type="entry name" value="DNA_brk_join_enz"/>
</dbReference>
<proteinExistence type="inferred from homology"/>
<protein>
    <submittedName>
        <fullName evidence="5">Site-specific integrase</fullName>
    </submittedName>
</protein>
<dbReference type="InterPro" id="IPR013762">
    <property type="entry name" value="Integrase-like_cat_sf"/>
</dbReference>
<dbReference type="AlphaFoldDB" id="A0AAJ1HVW0"/>
<gene>
    <name evidence="5" type="ORF">PO250_09055</name>
</gene>
<evidence type="ECO:0000313" key="6">
    <source>
        <dbReference type="Proteomes" id="UP001220670"/>
    </source>
</evidence>
<dbReference type="Proteomes" id="UP001220670">
    <property type="component" value="Unassembled WGS sequence"/>
</dbReference>
<dbReference type="EMBL" id="JAQONE010000025">
    <property type="protein sequence ID" value="MDC2830439.1"/>
    <property type="molecule type" value="Genomic_DNA"/>
</dbReference>